<accession>A0A4U9RF71</accession>
<feature type="compositionally biased region" description="Low complexity" evidence="1">
    <location>
        <begin position="136"/>
        <end position="149"/>
    </location>
</feature>
<sequence length="294" mass="33651">MDKEEKNSLNKGTNEKNNLSNKAEKTKEDIIKHLHDMKDIDIFGAKSKYIERMENDLEEQKYIKEMQDMEDKLSRKNNYIVVGVVGLGLAIVVGLGIKIMQAPIKNFSFNDKAKVEKKSKEAQEKKEEEAVKGNKSKNNNSENLPEQNNKTYTYAVGNDNRKKSIEESIKINENNKSGITAIFIAELLRKAEVSVPKKVTNTKALVEDLTNKGWKKYTDPKQLKKGDVCFTTDMSNMEGYPSHVYIFMGWVKEGNTDEGYVCDSLVEENKDSLHKRTIGIETETKQKMAFFMRK</sequence>
<dbReference type="EC" id="1.3.1.28" evidence="3"/>
<dbReference type="KEGG" id="hhw:NCTC503_01330"/>
<dbReference type="AlphaFoldDB" id="A0A4U9RF71"/>
<evidence type="ECO:0000313" key="4">
    <source>
        <dbReference type="Proteomes" id="UP000308489"/>
    </source>
</evidence>
<keyword evidence="3" id="KW-0560">Oxidoreductase</keyword>
<gene>
    <name evidence="3" type="ORF">NCTC503_01330</name>
</gene>
<evidence type="ECO:0000256" key="1">
    <source>
        <dbReference type="SAM" id="MobiDB-lite"/>
    </source>
</evidence>
<evidence type="ECO:0000313" key="3">
    <source>
        <dbReference type="EMBL" id="VTQ89043.1"/>
    </source>
</evidence>
<feature type="compositionally biased region" description="Polar residues" evidence="1">
    <location>
        <begin position="9"/>
        <end position="21"/>
    </location>
</feature>
<keyword evidence="2" id="KW-0812">Transmembrane</keyword>
<reference evidence="3 4" key="1">
    <citation type="submission" date="2019-05" db="EMBL/GenBank/DDBJ databases">
        <authorList>
            <consortium name="Pathogen Informatics"/>
        </authorList>
    </citation>
    <scope>NUCLEOTIDE SEQUENCE [LARGE SCALE GENOMIC DNA]</scope>
    <source>
        <strain evidence="3 4">NCTC503</strain>
    </source>
</reference>
<feature type="transmembrane region" description="Helical" evidence="2">
    <location>
        <begin position="79"/>
        <end position="100"/>
    </location>
</feature>
<keyword evidence="2" id="KW-1133">Transmembrane helix</keyword>
<feature type="region of interest" description="Disordered" evidence="1">
    <location>
        <begin position="1"/>
        <end position="24"/>
    </location>
</feature>
<name>A0A4U9RF71_HATHI</name>
<dbReference type="Proteomes" id="UP000308489">
    <property type="component" value="Chromosome 1"/>
</dbReference>
<proteinExistence type="predicted"/>
<dbReference type="RefSeq" id="WP_138209997.1">
    <property type="nucleotide sequence ID" value="NZ_CBCRUQ010000017.1"/>
</dbReference>
<feature type="region of interest" description="Disordered" evidence="1">
    <location>
        <begin position="118"/>
        <end position="155"/>
    </location>
</feature>
<protein>
    <submittedName>
        <fullName evidence="3">2,3-dihydro-2,3-dihydroxybenzoate dehydrogenase</fullName>
        <ecNumber evidence="3">1.3.1.28</ecNumber>
    </submittedName>
</protein>
<dbReference type="EMBL" id="LR590481">
    <property type="protein sequence ID" value="VTQ89043.1"/>
    <property type="molecule type" value="Genomic_DNA"/>
</dbReference>
<keyword evidence="4" id="KW-1185">Reference proteome</keyword>
<dbReference type="OrthoDB" id="1938239at2"/>
<dbReference type="GO" id="GO:0008667">
    <property type="term" value="F:2,3-dihydro-2,3-dihydroxybenzoate dehydrogenase activity"/>
    <property type="evidence" value="ECO:0007669"/>
    <property type="project" value="UniProtKB-EC"/>
</dbReference>
<evidence type="ECO:0000256" key="2">
    <source>
        <dbReference type="SAM" id="Phobius"/>
    </source>
</evidence>
<organism evidence="3 4">
    <name type="scientific">Hathewaya histolytica</name>
    <name type="common">Clostridium histolyticum</name>
    <dbReference type="NCBI Taxonomy" id="1498"/>
    <lineage>
        <taxon>Bacteria</taxon>
        <taxon>Bacillati</taxon>
        <taxon>Bacillota</taxon>
        <taxon>Clostridia</taxon>
        <taxon>Eubacteriales</taxon>
        <taxon>Clostridiaceae</taxon>
        <taxon>Hathewaya</taxon>
    </lineage>
</organism>
<feature type="compositionally biased region" description="Basic and acidic residues" evidence="1">
    <location>
        <begin position="118"/>
        <end position="132"/>
    </location>
</feature>
<keyword evidence="2" id="KW-0472">Membrane</keyword>